<comment type="caution">
    <text evidence="1">The sequence shown here is derived from an EMBL/GenBank/DDBJ whole genome shotgun (WGS) entry which is preliminary data.</text>
</comment>
<dbReference type="PANTHER" id="PTHR33221">
    <property type="entry name" value="WINGED HELIX-TURN-HELIX TRANSCRIPTIONAL REGULATOR, RRF2 FAMILY"/>
    <property type="match status" value="1"/>
</dbReference>
<dbReference type="PATRIC" id="fig|1121939.11.peg.1563"/>
<organism evidence="1 2">
    <name type="scientific">Litchfieldella anticariensis (strain DSM 16096 / CECT 5854 / CIP 108499 / LMG 22089 / FP35)</name>
    <name type="common">Halomonas anticariensis</name>
    <dbReference type="NCBI Taxonomy" id="1121939"/>
    <lineage>
        <taxon>Bacteria</taxon>
        <taxon>Pseudomonadati</taxon>
        <taxon>Pseudomonadota</taxon>
        <taxon>Gammaproteobacteria</taxon>
        <taxon>Oceanospirillales</taxon>
        <taxon>Halomonadaceae</taxon>
        <taxon>Litchfieldella</taxon>
    </lineage>
</organism>
<protein>
    <recommendedName>
        <fullName evidence="3">Rrf2 family transcriptional regulator</fullName>
    </recommendedName>
</protein>
<dbReference type="Proteomes" id="UP000014463">
    <property type="component" value="Unassembled WGS sequence"/>
</dbReference>
<dbReference type="PROSITE" id="PS51197">
    <property type="entry name" value="HTH_RRF2_2"/>
    <property type="match status" value="1"/>
</dbReference>
<evidence type="ECO:0000313" key="2">
    <source>
        <dbReference type="Proteomes" id="UP000014463"/>
    </source>
</evidence>
<gene>
    <name evidence="1" type="ORF">L861_22785</name>
</gene>
<dbReference type="GO" id="GO:0003700">
    <property type="term" value="F:DNA-binding transcription factor activity"/>
    <property type="evidence" value="ECO:0007669"/>
    <property type="project" value="TreeGrafter"/>
</dbReference>
<dbReference type="EMBL" id="ASTJ01000022">
    <property type="protein sequence ID" value="EPC03139.1"/>
    <property type="molecule type" value="Genomic_DNA"/>
</dbReference>
<keyword evidence="2" id="KW-1185">Reference proteome</keyword>
<dbReference type="InterPro" id="IPR030489">
    <property type="entry name" value="TR_Rrf2-type_CS"/>
</dbReference>
<evidence type="ECO:0000313" key="1">
    <source>
        <dbReference type="EMBL" id="EPC03139.1"/>
    </source>
</evidence>
<dbReference type="InterPro" id="IPR036390">
    <property type="entry name" value="WH_DNA-bd_sf"/>
</dbReference>
<dbReference type="AlphaFoldDB" id="S2L5X4"/>
<accession>S2L5X4</accession>
<dbReference type="eggNOG" id="COG1959">
    <property type="taxonomic scope" value="Bacteria"/>
</dbReference>
<dbReference type="InterPro" id="IPR000944">
    <property type="entry name" value="Tscrpt_reg_Rrf2"/>
</dbReference>
<dbReference type="Pfam" id="PF02082">
    <property type="entry name" value="Rrf2"/>
    <property type="match status" value="1"/>
</dbReference>
<evidence type="ECO:0008006" key="3">
    <source>
        <dbReference type="Google" id="ProtNLM"/>
    </source>
</evidence>
<dbReference type="PROSITE" id="PS01332">
    <property type="entry name" value="HTH_RRF2_1"/>
    <property type="match status" value="1"/>
</dbReference>
<dbReference type="OrthoDB" id="9795923at2"/>
<sequence length="156" mass="16741">MRMSEGVEWGLHCCVTLAWLEAGTPVPTARLAAQYELPPPYLSKCLQALVRGGILVSSAGKKGGVRLARPPTEISLLDVVLAIEGSDYAFRCNEIRQRGMGSSAPASDFLQPCAIAAAMHEAERGWRKELAKTSLADLASSAPRKAVDSTRHFFAS</sequence>
<dbReference type="InterPro" id="IPR036388">
    <property type="entry name" value="WH-like_DNA-bd_sf"/>
</dbReference>
<name>S2L5X4_LITA3</name>
<dbReference type="Gene3D" id="1.10.10.10">
    <property type="entry name" value="Winged helix-like DNA-binding domain superfamily/Winged helix DNA-binding domain"/>
    <property type="match status" value="1"/>
</dbReference>
<dbReference type="PANTHER" id="PTHR33221:SF13">
    <property type="entry name" value="TRANSCRIPTIONAL REGULATOR-RELATED"/>
    <property type="match status" value="1"/>
</dbReference>
<reference evidence="1 2" key="1">
    <citation type="journal article" date="2013" name="Genome Announc.">
        <title>Draft genome sequence of the moderately halophilic gammaproteobacterium Halomonas anticariensis FP35.</title>
        <authorList>
            <person name="Tahrioui A."/>
            <person name="Quesada E."/>
            <person name="Llamas I."/>
        </authorList>
    </citation>
    <scope>NUCLEOTIDE SEQUENCE [LARGE SCALE GENOMIC DNA]</scope>
    <source>
        <strain evidence="2">DSM 16096 / CECT 5854 / LMG 22089 / FP35</strain>
    </source>
</reference>
<dbReference type="SUPFAM" id="SSF46785">
    <property type="entry name" value="Winged helix' DNA-binding domain"/>
    <property type="match status" value="1"/>
</dbReference>
<dbReference type="NCBIfam" id="TIGR00738">
    <property type="entry name" value="rrf2_super"/>
    <property type="match status" value="1"/>
</dbReference>
<dbReference type="GO" id="GO:0005829">
    <property type="term" value="C:cytosol"/>
    <property type="evidence" value="ECO:0007669"/>
    <property type="project" value="TreeGrafter"/>
</dbReference>
<proteinExistence type="predicted"/>
<dbReference type="STRING" id="1121939.L861_22785"/>